<protein>
    <submittedName>
        <fullName evidence="2">Uncharacterized protein</fullName>
    </submittedName>
</protein>
<keyword evidence="3" id="KW-1185">Reference proteome</keyword>
<reference evidence="2" key="1">
    <citation type="submission" date="2022-07" db="EMBL/GenBank/DDBJ databases">
        <title>Phylogenomic reconstructions and comparative analyses of Kickxellomycotina fungi.</title>
        <authorList>
            <person name="Reynolds N.K."/>
            <person name="Stajich J.E."/>
            <person name="Barry K."/>
            <person name="Grigoriev I.V."/>
            <person name="Crous P."/>
            <person name="Smith M.E."/>
        </authorList>
    </citation>
    <scope>NUCLEOTIDE SEQUENCE</scope>
    <source>
        <strain evidence="2">NBRC 32514</strain>
    </source>
</reference>
<gene>
    <name evidence="2" type="ORF">LPJ53_002885</name>
</gene>
<sequence>MLNMGRGGLSFSTSFSINRQTKSGESHATPPYVAGDQGFGNNQEENTLTQRQTKALKQPHYVQDIEYLKPIASNHFGGENVVSVMYKLAYLAKIRLLRRMRTELMTDNAMAIPDIMLNGGAAFHTAWTTVATGDVLGDVFGAEHVSGSKRPHTLELQLVAMAMRAAIVNAIFDRIVYMAQRKLLGNYKCFAAAGDFNRMPSLPPSLAGQLSFTEQANSTHYVSSATTLDAILICGPQQTGKSHVMFHLAARMAAEQRVCVVYVGNGADLVLDGSDADHAKYVRFVEHIAAAFSEYAQINEMVQTWYKATGIGRDLRELRKRTTELLAGITQLCKKAPGGITPVFFIDAFEAIINARKLKTIVTPRELTHVHGAVVVLSVGDMGGHQNALKRMELSTCTVAVALSEHDAANVVVATHGQLRMTRAVLRRLHDAAGSHMLDFVGLLDECAAGDKGTHVTAAAAQRAINAYEMRRTLRLTDMHARFVRRRLDTALNGMPRSQIEFAGAAGKEVAMTTPGLATERRSVMCTPFMLYHNLALKPGAVLDAQFLIEDAAVPAAAAAAAAAGDDDGAAARAHSSLHVTCHPPAAVAAMYRLHFGGGPVLRQFTWLLSDARYKFEVDAPVRARLFDLLLLETQRLAAQATHPLTHQVWPVALNFDAATAHNHRRWGVARSPATCVTFDDTVRLVADHIRATRARRPPHVPVAMTVAEMHTTLVVYLPCLNFSTWPDRAIAIDKCFPGTFMLAITRVDLHGRAADECVYELTWIASDPLRAVGTDELISVVTASDAAAGHGKVVTAQPSQQTQAQDEAAADILDSYRSPRDTQNYDQLYGVAQSWSAKAIRIFPALRDMCLAALPSDVLRHVQMLALADANRATAIVDKVQLVRLEPRLAAFSTEGSQDIGLIKINALSAVHQQISAYI</sequence>
<accession>A0A9W8CTC7</accession>
<name>A0A9W8CTC7_9FUNG</name>
<evidence type="ECO:0000313" key="2">
    <source>
        <dbReference type="EMBL" id="KAJ1722712.1"/>
    </source>
</evidence>
<feature type="region of interest" description="Disordered" evidence="1">
    <location>
        <begin position="18"/>
        <end position="43"/>
    </location>
</feature>
<organism evidence="2 3">
    <name type="scientific">Coemansia erecta</name>
    <dbReference type="NCBI Taxonomy" id="147472"/>
    <lineage>
        <taxon>Eukaryota</taxon>
        <taxon>Fungi</taxon>
        <taxon>Fungi incertae sedis</taxon>
        <taxon>Zoopagomycota</taxon>
        <taxon>Kickxellomycotina</taxon>
        <taxon>Kickxellomycetes</taxon>
        <taxon>Kickxellales</taxon>
        <taxon>Kickxellaceae</taxon>
        <taxon>Coemansia</taxon>
    </lineage>
</organism>
<dbReference type="Proteomes" id="UP001149813">
    <property type="component" value="Unassembled WGS sequence"/>
</dbReference>
<evidence type="ECO:0000313" key="3">
    <source>
        <dbReference type="Proteomes" id="UP001149813"/>
    </source>
</evidence>
<comment type="caution">
    <text evidence="2">The sequence shown here is derived from an EMBL/GenBank/DDBJ whole genome shotgun (WGS) entry which is preliminary data.</text>
</comment>
<dbReference type="EMBL" id="JANBOJ010000098">
    <property type="protein sequence ID" value="KAJ1722712.1"/>
    <property type="molecule type" value="Genomic_DNA"/>
</dbReference>
<dbReference type="AlphaFoldDB" id="A0A9W8CTC7"/>
<evidence type="ECO:0000256" key="1">
    <source>
        <dbReference type="SAM" id="MobiDB-lite"/>
    </source>
</evidence>
<dbReference type="OrthoDB" id="5565181at2759"/>
<proteinExistence type="predicted"/>